<feature type="domain" description="Reverse transcriptase Ty1/copia-type" evidence="1">
    <location>
        <begin position="63"/>
        <end position="143"/>
    </location>
</feature>
<dbReference type="Proteomes" id="UP001151760">
    <property type="component" value="Unassembled WGS sequence"/>
</dbReference>
<evidence type="ECO:0000313" key="3">
    <source>
        <dbReference type="Proteomes" id="UP001151760"/>
    </source>
</evidence>
<dbReference type="InterPro" id="IPR013103">
    <property type="entry name" value="RVT_2"/>
</dbReference>
<organism evidence="2 3">
    <name type="scientific">Tanacetum coccineum</name>
    <dbReference type="NCBI Taxonomy" id="301880"/>
    <lineage>
        <taxon>Eukaryota</taxon>
        <taxon>Viridiplantae</taxon>
        <taxon>Streptophyta</taxon>
        <taxon>Embryophyta</taxon>
        <taxon>Tracheophyta</taxon>
        <taxon>Spermatophyta</taxon>
        <taxon>Magnoliopsida</taxon>
        <taxon>eudicotyledons</taxon>
        <taxon>Gunneridae</taxon>
        <taxon>Pentapetalae</taxon>
        <taxon>asterids</taxon>
        <taxon>campanulids</taxon>
        <taxon>Asterales</taxon>
        <taxon>Asteraceae</taxon>
        <taxon>Asteroideae</taxon>
        <taxon>Anthemideae</taxon>
        <taxon>Anthemidinae</taxon>
        <taxon>Tanacetum</taxon>
    </lineage>
</organism>
<name>A0ABQ5BMM8_9ASTR</name>
<dbReference type="InterPro" id="IPR043502">
    <property type="entry name" value="DNA/RNA_pol_sf"/>
</dbReference>
<comment type="caution">
    <text evidence="2">The sequence shown here is derived from an EMBL/GenBank/DDBJ whole genome shotgun (WGS) entry which is preliminary data.</text>
</comment>
<keyword evidence="3" id="KW-1185">Reference proteome</keyword>
<sequence length="198" mass="22122">MLLFHKDVRLDPTWHMDTGASSHLNFNASNLFPSVHVGDGNSISVTNTGHSIIPSLHRLLHLHNAHLVANGSSQQLGVDFDETFSPVFKPASIRMVLSLVVSRKWPIHQLDVKNAFLNDDLSKTVYMHQPPGFVDARQGSQVAYLLKYADDIILTASSLALLQQIIDSLHNEFDMTDLESLNYFFGISADRNSCWIPL</sequence>
<dbReference type="Pfam" id="PF07727">
    <property type="entry name" value="RVT_2"/>
    <property type="match status" value="1"/>
</dbReference>
<accession>A0ABQ5BMM8</accession>
<gene>
    <name evidence="2" type="ORF">Tco_0874811</name>
</gene>
<dbReference type="EMBL" id="BQNB010013448">
    <property type="protein sequence ID" value="GJT16105.1"/>
    <property type="molecule type" value="Genomic_DNA"/>
</dbReference>
<reference evidence="2" key="1">
    <citation type="journal article" date="2022" name="Int. J. Mol. Sci.">
        <title>Draft Genome of Tanacetum Coccineum: Genomic Comparison of Closely Related Tanacetum-Family Plants.</title>
        <authorList>
            <person name="Yamashiro T."/>
            <person name="Shiraishi A."/>
            <person name="Nakayama K."/>
            <person name="Satake H."/>
        </authorList>
    </citation>
    <scope>NUCLEOTIDE SEQUENCE</scope>
</reference>
<protein>
    <submittedName>
        <fullName evidence="2">Ribonuclease H-like domain-containing protein</fullName>
    </submittedName>
</protein>
<reference evidence="2" key="2">
    <citation type="submission" date="2022-01" db="EMBL/GenBank/DDBJ databases">
        <authorList>
            <person name="Yamashiro T."/>
            <person name="Shiraishi A."/>
            <person name="Satake H."/>
            <person name="Nakayama K."/>
        </authorList>
    </citation>
    <scope>NUCLEOTIDE SEQUENCE</scope>
</reference>
<evidence type="ECO:0000313" key="2">
    <source>
        <dbReference type="EMBL" id="GJT16105.1"/>
    </source>
</evidence>
<evidence type="ECO:0000259" key="1">
    <source>
        <dbReference type="Pfam" id="PF07727"/>
    </source>
</evidence>
<proteinExistence type="predicted"/>
<dbReference type="SUPFAM" id="SSF56672">
    <property type="entry name" value="DNA/RNA polymerases"/>
    <property type="match status" value="1"/>
</dbReference>